<feature type="domain" description="BTB" evidence="1">
    <location>
        <begin position="18"/>
        <end position="91"/>
    </location>
</feature>
<comment type="caution">
    <text evidence="3">The sequence shown here is derived from an EMBL/GenBank/DDBJ whole genome shotgun (WGS) entry which is preliminary data.</text>
</comment>
<proteinExistence type="predicted"/>
<dbReference type="InterPro" id="IPR011333">
    <property type="entry name" value="SKP1/BTB/POZ_sf"/>
</dbReference>
<dbReference type="Proteomes" id="UP000789739">
    <property type="component" value="Unassembled WGS sequence"/>
</dbReference>
<name>A0A9N9FHL6_9GLOM</name>
<dbReference type="PANTHER" id="PTHR24410:SF23">
    <property type="entry name" value="BTB DOMAIN-CONTAINING PROTEIN-RELATED"/>
    <property type="match status" value="1"/>
</dbReference>
<gene>
    <name evidence="3" type="ORF">PBRASI_LOCUS4283</name>
</gene>
<dbReference type="InterPro" id="IPR051481">
    <property type="entry name" value="BTB-POZ/Galectin-3-binding"/>
</dbReference>
<dbReference type="InterPro" id="IPR000210">
    <property type="entry name" value="BTB/POZ_dom"/>
</dbReference>
<protein>
    <submittedName>
        <fullName evidence="3">11437_t:CDS:1</fullName>
    </submittedName>
</protein>
<dbReference type="AlphaFoldDB" id="A0A9N9FHL6"/>
<dbReference type="EMBL" id="CAJVPI010000434">
    <property type="protein sequence ID" value="CAG8534672.1"/>
    <property type="molecule type" value="Genomic_DNA"/>
</dbReference>
<dbReference type="PROSITE" id="PS50097">
    <property type="entry name" value="BTB"/>
    <property type="match status" value="1"/>
</dbReference>
<evidence type="ECO:0000313" key="4">
    <source>
        <dbReference type="Proteomes" id="UP000789739"/>
    </source>
</evidence>
<dbReference type="PROSITE" id="PS51886">
    <property type="entry name" value="TLDC"/>
    <property type="match status" value="1"/>
</dbReference>
<evidence type="ECO:0000313" key="3">
    <source>
        <dbReference type="EMBL" id="CAG8534672.1"/>
    </source>
</evidence>
<feature type="domain" description="TLDc" evidence="2">
    <location>
        <begin position="296"/>
        <end position="459"/>
    </location>
</feature>
<keyword evidence="4" id="KW-1185">Reference proteome</keyword>
<dbReference type="Pfam" id="PF00651">
    <property type="entry name" value="BTB"/>
    <property type="match status" value="1"/>
</dbReference>
<sequence length="461" mass="53035">MSDVCKDLLRLLDSEKHYDVLLSVGEDGEAKEFKAHSLILCARSHYFAAAFGEKWATKEDDKYVLNKPNVTPATMDFILRYLYSGVADLASQRTSVVFDILLATDELELLDLLNDIQKYIIEKKDEFLSENPVKILKRIWLHEAFIPLRNICIDIICKQPSILFDGDDFFEVPESILEHFLQRDDLILPEIYIWRRLLEWGVAQNHALTSVNNSSNWTKDDFVSLEKTLHQCLRHVRYHSFQPQEFCESVMPYKKLIPKDIRGDIIRYYMAPDNKSPQWKPARAGTKFFNTKIDSLIMKDLQIDLISLWIDTNKYFAHKRLRYELLLRGTRDGFSSSIFHNLCDNKGPTLIVCKPSSGNAVIGGYNPLNWTSNSGSYGNTDRSFLFHIKDINDLNSALISRVVNNVYAVYYHTSYGPCFGSATDLVANNTNWSSNPSHYPSTGMPSSFTIQEYEVFKVIVI</sequence>
<dbReference type="SMART" id="SM00225">
    <property type="entry name" value="BTB"/>
    <property type="match status" value="1"/>
</dbReference>
<dbReference type="InterPro" id="IPR006571">
    <property type="entry name" value="TLDc_dom"/>
</dbReference>
<evidence type="ECO:0000259" key="2">
    <source>
        <dbReference type="PROSITE" id="PS51886"/>
    </source>
</evidence>
<dbReference type="Pfam" id="PF07534">
    <property type="entry name" value="TLD"/>
    <property type="match status" value="1"/>
</dbReference>
<evidence type="ECO:0000259" key="1">
    <source>
        <dbReference type="PROSITE" id="PS50097"/>
    </source>
</evidence>
<dbReference type="OrthoDB" id="298084at2759"/>
<dbReference type="PANTHER" id="PTHR24410">
    <property type="entry name" value="HL07962P-RELATED"/>
    <property type="match status" value="1"/>
</dbReference>
<dbReference type="SMART" id="SM00584">
    <property type="entry name" value="TLDc"/>
    <property type="match status" value="1"/>
</dbReference>
<organism evidence="3 4">
    <name type="scientific">Paraglomus brasilianum</name>
    <dbReference type="NCBI Taxonomy" id="144538"/>
    <lineage>
        <taxon>Eukaryota</taxon>
        <taxon>Fungi</taxon>
        <taxon>Fungi incertae sedis</taxon>
        <taxon>Mucoromycota</taxon>
        <taxon>Glomeromycotina</taxon>
        <taxon>Glomeromycetes</taxon>
        <taxon>Paraglomerales</taxon>
        <taxon>Paraglomeraceae</taxon>
        <taxon>Paraglomus</taxon>
    </lineage>
</organism>
<reference evidence="3" key="1">
    <citation type="submission" date="2021-06" db="EMBL/GenBank/DDBJ databases">
        <authorList>
            <person name="Kallberg Y."/>
            <person name="Tangrot J."/>
            <person name="Rosling A."/>
        </authorList>
    </citation>
    <scope>NUCLEOTIDE SEQUENCE</scope>
    <source>
        <strain evidence="3">BR232B</strain>
    </source>
</reference>
<accession>A0A9N9FHL6</accession>
<dbReference type="SUPFAM" id="SSF54695">
    <property type="entry name" value="POZ domain"/>
    <property type="match status" value="1"/>
</dbReference>
<dbReference type="Gene3D" id="3.30.710.10">
    <property type="entry name" value="Potassium Channel Kv1.1, Chain A"/>
    <property type="match status" value="1"/>
</dbReference>